<feature type="non-terminal residue" evidence="1">
    <location>
        <position position="1"/>
    </location>
</feature>
<accession>A0A9P6IRF4</accession>
<gene>
    <name evidence="1" type="primary">PRP8_8</name>
    <name evidence="1" type="ORF">BGZ65_011076</name>
</gene>
<keyword evidence="2" id="KW-1185">Reference proteome</keyword>
<dbReference type="AlphaFoldDB" id="A0A9P6IRF4"/>
<comment type="caution">
    <text evidence="1">The sequence shown here is derived from an EMBL/GenBank/DDBJ whole genome shotgun (WGS) entry which is preliminary data.</text>
</comment>
<dbReference type="Proteomes" id="UP000749646">
    <property type="component" value="Unassembled WGS sequence"/>
</dbReference>
<name>A0A9P6IRF4_9FUNG</name>
<organism evidence="1 2">
    <name type="scientific">Modicella reniformis</name>
    <dbReference type="NCBI Taxonomy" id="1440133"/>
    <lineage>
        <taxon>Eukaryota</taxon>
        <taxon>Fungi</taxon>
        <taxon>Fungi incertae sedis</taxon>
        <taxon>Mucoromycota</taxon>
        <taxon>Mortierellomycotina</taxon>
        <taxon>Mortierellomycetes</taxon>
        <taxon>Mortierellales</taxon>
        <taxon>Mortierellaceae</taxon>
        <taxon>Modicella</taxon>
    </lineage>
</organism>
<evidence type="ECO:0000313" key="1">
    <source>
        <dbReference type="EMBL" id="KAF9945173.1"/>
    </source>
</evidence>
<sequence>MDTPVGESGSFFVVSSHYDHELRTSVMADILDMIPKGIRTNYCSPKLSYRTWAKPGDTGSLTGGALLHITIVSVRIQRGATVDKTITKAKLSSFSQLNPKTEQE</sequence>
<protein>
    <submittedName>
        <fullName evidence="1">Pre-mRNA-splicing factor 8</fullName>
    </submittedName>
</protein>
<dbReference type="EMBL" id="JAAAHW010008091">
    <property type="protein sequence ID" value="KAF9945173.1"/>
    <property type="molecule type" value="Genomic_DNA"/>
</dbReference>
<evidence type="ECO:0000313" key="2">
    <source>
        <dbReference type="Proteomes" id="UP000749646"/>
    </source>
</evidence>
<reference evidence="1" key="1">
    <citation type="journal article" date="2020" name="Fungal Divers.">
        <title>Resolving the Mortierellaceae phylogeny through synthesis of multi-gene phylogenetics and phylogenomics.</title>
        <authorList>
            <person name="Vandepol N."/>
            <person name="Liber J."/>
            <person name="Desiro A."/>
            <person name="Na H."/>
            <person name="Kennedy M."/>
            <person name="Barry K."/>
            <person name="Grigoriev I.V."/>
            <person name="Miller A.N."/>
            <person name="O'Donnell K."/>
            <person name="Stajich J.E."/>
            <person name="Bonito G."/>
        </authorList>
    </citation>
    <scope>NUCLEOTIDE SEQUENCE</scope>
    <source>
        <strain evidence="1">MES-2147</strain>
    </source>
</reference>
<proteinExistence type="predicted"/>